<gene>
    <name evidence="1" type="ORF">CLUMA_CG011386</name>
</gene>
<sequence>MNRYLSRDVYYALWDFSQKHRRGKEMKKDGSNVMRILKELHQHNHPLGHSYLMEEINFLTYGIIEEKKESLKLSKETMLLSRAEINLEIYDLHLLTDLNLTYTRTPTMKILAKPQHLLPKRKKINVQKRAVKTFYYQFAQGAKKITSKTGEVKMWMLESS</sequence>
<reference evidence="1 2" key="1">
    <citation type="submission" date="2015-04" db="EMBL/GenBank/DDBJ databases">
        <authorList>
            <person name="Syromyatnikov M.Y."/>
            <person name="Popov V.N."/>
        </authorList>
    </citation>
    <scope>NUCLEOTIDE SEQUENCE [LARGE SCALE GENOMIC DNA]</scope>
</reference>
<proteinExistence type="predicted"/>
<keyword evidence="2" id="KW-1185">Reference proteome</keyword>
<dbReference type="AlphaFoldDB" id="A0A1J1IHT7"/>
<dbReference type="Proteomes" id="UP000183832">
    <property type="component" value="Unassembled WGS sequence"/>
</dbReference>
<accession>A0A1J1IHT7</accession>
<evidence type="ECO:0000313" key="1">
    <source>
        <dbReference type="EMBL" id="CRK98017.1"/>
    </source>
</evidence>
<dbReference type="EMBL" id="CVRI01000047">
    <property type="protein sequence ID" value="CRK98017.1"/>
    <property type="molecule type" value="Genomic_DNA"/>
</dbReference>
<name>A0A1J1IHT7_9DIPT</name>
<organism evidence="1 2">
    <name type="scientific">Clunio marinus</name>
    <dbReference type="NCBI Taxonomy" id="568069"/>
    <lineage>
        <taxon>Eukaryota</taxon>
        <taxon>Metazoa</taxon>
        <taxon>Ecdysozoa</taxon>
        <taxon>Arthropoda</taxon>
        <taxon>Hexapoda</taxon>
        <taxon>Insecta</taxon>
        <taxon>Pterygota</taxon>
        <taxon>Neoptera</taxon>
        <taxon>Endopterygota</taxon>
        <taxon>Diptera</taxon>
        <taxon>Nematocera</taxon>
        <taxon>Chironomoidea</taxon>
        <taxon>Chironomidae</taxon>
        <taxon>Clunio</taxon>
    </lineage>
</organism>
<evidence type="ECO:0000313" key="2">
    <source>
        <dbReference type="Proteomes" id="UP000183832"/>
    </source>
</evidence>
<protein>
    <submittedName>
        <fullName evidence="1">CLUMA_CG011386, isoform A</fullName>
    </submittedName>
</protein>